<gene>
    <name evidence="4" type="primary">LOC113147171</name>
</gene>
<evidence type="ECO:0000313" key="4">
    <source>
        <dbReference type="RefSeq" id="XP_026192591.1"/>
    </source>
</evidence>
<dbReference type="OrthoDB" id="295668at2759"/>
<feature type="region of interest" description="Disordered" evidence="2">
    <location>
        <begin position="372"/>
        <end position="400"/>
    </location>
</feature>
<proteinExistence type="inferred from homology"/>
<dbReference type="PANTHER" id="PTHR16166:SF93">
    <property type="entry name" value="INTERMEMBRANE LIPID TRANSFER PROTEIN VPS13"/>
    <property type="match status" value="1"/>
</dbReference>
<sequence>MLESFLLPRINLALSNIFEDLEAHQVDASILNGFLILRNLKLKRDALAALSLPIDVTYGHVGKLEIKLKLWRLLSEPITVCAEDILIIITSQPPSDWNVEREERVRDQHRNLILLTDECLTYAREESGLPCVLQRAAYAIIQRIRLSLTRLELRLEDTETDSKRHFALGMRVSRLFSLRCASAWEEGPALESETTPTHSRTADSRASLGHDSQGWFGWIVDFHGRKEKSAITSTEGIAQSFYLKTILEDASVYLDPLNDDHHRRSWLPYPAAFREEILDNLSQLLVTEKPCLSTDESRLPIPLAFPEQGAGTGCATPVPLGTLREVFEGRRKQKEQTSDTLDDRYASALQPSHQRKSVTRWRGCGRLRLGQAEATRPTEEPADVRCSSTHRATARPSGAANVHVAYPEESSKTVTGLLRFSDLYCPTELWKVASLQSTNHMYILKPGEVQLRAREASPSQEELMRYRLAWRRHLLTNALVATGGGRKSELQKQDIQKKEFLNNTLVSSFDFGPAKTADEDFIRLFEAKYWPTVIIPARQQVLQDLQRQIRLGHCKEVYLSYQQRNTLEMSIGLSEAAPLTPQSKRGEEGIEEVHEYTDVSDIQVDPGILHEVEEMAYALGAKITVPAEADPNFVKCIEQMQFQRFSKSFEFALQLDHLQLTLGPDYEAPAFICMAVGKMHAQVAAYYDLRTSAVAAFNSIQIRDNLMPNLPHCFSVSSQACAKALNSSEKVSDHAAFSKDRENIQSSDTFISSHDDEHTRDTFLSGTPPLCTFHPTEQPCIPKWNNTCTWPAGCCPFKTPTELFTKPKSKKQESRNDLGGGWIRFEKVFVPLEGVPDLVLYMQTHGSLFCTVTPDAVLKLAQVLQGSIQLAERSTILEATSERVQEALRHNELFMARSHLYAADHQTVDICIDIPISHQLLLPFSKKEPECPGILLRSGVISVDTYTRRPDIQNSKLPRDAPIKRYDRYTVTITGASVERVPNCLDFLRRFQGTENSDACSYCKGDSTRRHTIRSAATTIHGGPSDPFAFSKEFRWCTKPQGGVTDGVRAREPVNIHVGSESEENTMGASQDAVISNDPSHFCVGDTSQAFLIWPTSIEGCVDLCHAFNYPDLPAFCVTLQDQQYSGVYITLSDEDIIALAGYFAELQTLVQALSTLWNPHSEAEDVIFTNPVSSDSPVQMPAQGVKRSVDVATERLDIHNKEKKVRLHGHNNDPIAFV</sequence>
<evidence type="ECO:0000256" key="1">
    <source>
        <dbReference type="ARBA" id="ARBA00006545"/>
    </source>
</evidence>
<dbReference type="GO" id="GO:0006623">
    <property type="term" value="P:protein targeting to vacuole"/>
    <property type="evidence" value="ECO:0007669"/>
    <property type="project" value="TreeGrafter"/>
</dbReference>
<reference evidence="4" key="1">
    <citation type="submission" date="2025-08" db="UniProtKB">
        <authorList>
            <consortium name="RefSeq"/>
        </authorList>
    </citation>
    <scope>IDENTIFICATION</scope>
</reference>
<organism evidence="3 4">
    <name type="scientific">Cyclospora cayetanensis</name>
    <dbReference type="NCBI Taxonomy" id="88456"/>
    <lineage>
        <taxon>Eukaryota</taxon>
        <taxon>Sar</taxon>
        <taxon>Alveolata</taxon>
        <taxon>Apicomplexa</taxon>
        <taxon>Conoidasida</taxon>
        <taxon>Coccidia</taxon>
        <taxon>Eucoccidiorida</taxon>
        <taxon>Eimeriorina</taxon>
        <taxon>Eimeriidae</taxon>
        <taxon>Cyclospora</taxon>
    </lineage>
</organism>
<protein>
    <submittedName>
        <fullName evidence="4">Uncharacterized protein LOC113147171</fullName>
    </submittedName>
</protein>
<keyword evidence="3" id="KW-1185">Reference proteome</keyword>
<name>A0A6P6RXF4_9EIME</name>
<dbReference type="AlphaFoldDB" id="A0A6P6RXF4"/>
<dbReference type="Proteomes" id="UP000515125">
    <property type="component" value="Unplaced"/>
</dbReference>
<dbReference type="PANTHER" id="PTHR16166">
    <property type="entry name" value="VACUOLAR PROTEIN SORTING-ASSOCIATED PROTEIN VPS13"/>
    <property type="match status" value="1"/>
</dbReference>
<dbReference type="InterPro" id="IPR026847">
    <property type="entry name" value="VPS13"/>
</dbReference>
<evidence type="ECO:0000313" key="3">
    <source>
        <dbReference type="Proteomes" id="UP000515125"/>
    </source>
</evidence>
<dbReference type="RefSeq" id="XP_026192591.1">
    <property type="nucleotide sequence ID" value="XM_026336806.1"/>
</dbReference>
<feature type="region of interest" description="Disordered" evidence="2">
    <location>
        <begin position="189"/>
        <end position="208"/>
    </location>
</feature>
<dbReference type="GO" id="GO:0045053">
    <property type="term" value="P:protein retention in Golgi apparatus"/>
    <property type="evidence" value="ECO:0007669"/>
    <property type="project" value="TreeGrafter"/>
</dbReference>
<comment type="similarity">
    <text evidence="1">Belongs to the VPS13 family.</text>
</comment>
<evidence type="ECO:0000256" key="2">
    <source>
        <dbReference type="SAM" id="MobiDB-lite"/>
    </source>
</evidence>
<accession>A0A6P6RXF4</accession>
<dbReference type="GeneID" id="113147171"/>